<dbReference type="EMBL" id="FLUL01000002">
    <property type="protein sequence ID" value="SBW10455.1"/>
    <property type="molecule type" value="Genomic_DNA"/>
</dbReference>
<accession>A0A212KFZ0</accession>
<reference evidence="1" key="1">
    <citation type="submission" date="2016-04" db="EMBL/GenBank/DDBJ databases">
        <authorList>
            <person name="Evans L.H."/>
            <person name="Alamgir A."/>
            <person name="Owens N."/>
            <person name="Weber N.D."/>
            <person name="Virtaneva K."/>
            <person name="Barbian K."/>
            <person name="Babar A."/>
            <person name="Rosenke K."/>
        </authorList>
    </citation>
    <scope>NUCLEOTIDE SEQUENCE</scope>
    <source>
        <strain evidence="1">86-2</strain>
    </source>
</reference>
<proteinExistence type="predicted"/>
<sequence>MMICLKLNLLASMSGRIKKLELSLGTLQNLDMLYSNGETHCFRMRCMVVLL</sequence>
<organism evidence="1">
    <name type="scientific">uncultured Dysgonomonas sp</name>
    <dbReference type="NCBI Taxonomy" id="206096"/>
    <lineage>
        <taxon>Bacteria</taxon>
        <taxon>Pseudomonadati</taxon>
        <taxon>Bacteroidota</taxon>
        <taxon>Bacteroidia</taxon>
        <taxon>Bacteroidales</taxon>
        <taxon>Dysgonomonadaceae</taxon>
        <taxon>Dysgonomonas</taxon>
        <taxon>environmental samples</taxon>
    </lineage>
</organism>
<name>A0A212KFZ0_9BACT</name>
<protein>
    <submittedName>
        <fullName evidence="1">Uncharacterized protein</fullName>
    </submittedName>
</protein>
<dbReference type="AlphaFoldDB" id="A0A212KFZ0"/>
<gene>
    <name evidence="1" type="ORF">KL86DYS2_20088</name>
</gene>
<evidence type="ECO:0000313" key="1">
    <source>
        <dbReference type="EMBL" id="SBW10455.1"/>
    </source>
</evidence>